<organism evidence="3 4">
    <name type="scientific">Rhodoplanes elegans</name>
    <dbReference type="NCBI Taxonomy" id="29408"/>
    <lineage>
        <taxon>Bacteria</taxon>
        <taxon>Pseudomonadati</taxon>
        <taxon>Pseudomonadota</taxon>
        <taxon>Alphaproteobacteria</taxon>
        <taxon>Hyphomicrobiales</taxon>
        <taxon>Nitrobacteraceae</taxon>
        <taxon>Rhodoplanes</taxon>
    </lineage>
</organism>
<evidence type="ECO:0000313" key="3">
    <source>
        <dbReference type="EMBL" id="RAI39933.1"/>
    </source>
</evidence>
<evidence type="ECO:0000256" key="1">
    <source>
        <dbReference type="SAM" id="MobiDB-lite"/>
    </source>
</evidence>
<sequence>MSRFVMTKGCWTGRGWTAVLAAGWLALAALPVTAQDAKPAADKAAAKPAAETSAAGTPTTAKKTTAQQQRMKDCAGKWKDEKAAKNVKGRGAYRTFMSGCLKG</sequence>
<evidence type="ECO:0000313" key="4">
    <source>
        <dbReference type="Proteomes" id="UP000248863"/>
    </source>
</evidence>
<dbReference type="InterPro" id="IPR011690">
    <property type="entry name" value="P_starv_induced_PsiF"/>
</dbReference>
<reference evidence="3 4" key="1">
    <citation type="submission" date="2017-07" db="EMBL/GenBank/DDBJ databases">
        <title>Draft Genome Sequences of Select Purple Nonsulfur Bacteria.</title>
        <authorList>
            <person name="Lasarre B."/>
            <person name="Mckinlay J.B."/>
        </authorList>
    </citation>
    <scope>NUCLEOTIDE SEQUENCE [LARGE SCALE GENOMIC DNA]</scope>
    <source>
        <strain evidence="3 4">DSM 11907</strain>
    </source>
</reference>
<dbReference type="Proteomes" id="UP000248863">
    <property type="component" value="Unassembled WGS sequence"/>
</dbReference>
<comment type="caution">
    <text evidence="3">The sequence shown here is derived from an EMBL/GenBank/DDBJ whole genome shotgun (WGS) entry which is preliminary data.</text>
</comment>
<feature type="signal peptide" evidence="2">
    <location>
        <begin position="1"/>
        <end position="34"/>
    </location>
</feature>
<dbReference type="EMBL" id="NPEU01000056">
    <property type="protein sequence ID" value="RAI39933.1"/>
    <property type="molecule type" value="Genomic_DNA"/>
</dbReference>
<evidence type="ECO:0000256" key="2">
    <source>
        <dbReference type="SAM" id="SignalP"/>
    </source>
</evidence>
<dbReference type="OrthoDB" id="7961591at2"/>
<name>A0A327KQL7_9BRAD</name>
<feature type="compositionally biased region" description="Basic and acidic residues" evidence="1">
    <location>
        <begin position="70"/>
        <end position="79"/>
    </location>
</feature>
<protein>
    <recommendedName>
        <fullName evidence="5">Phosphate starvation-inducible protein PsiF</fullName>
    </recommendedName>
</protein>
<evidence type="ECO:0008006" key="5">
    <source>
        <dbReference type="Google" id="ProtNLM"/>
    </source>
</evidence>
<proteinExistence type="predicted"/>
<keyword evidence="4" id="KW-1185">Reference proteome</keyword>
<accession>A0A327KQL7</accession>
<dbReference type="Pfam" id="PF07769">
    <property type="entry name" value="PsiF_repeat"/>
    <property type="match status" value="1"/>
</dbReference>
<feature type="chain" id="PRO_5016467239" description="Phosphate starvation-inducible protein PsiF" evidence="2">
    <location>
        <begin position="35"/>
        <end position="103"/>
    </location>
</feature>
<feature type="region of interest" description="Disordered" evidence="1">
    <location>
        <begin position="38"/>
        <end position="79"/>
    </location>
</feature>
<keyword evidence="2" id="KW-0732">Signal</keyword>
<gene>
    <name evidence="3" type="ORF">CH338_07770</name>
</gene>
<feature type="compositionally biased region" description="Low complexity" evidence="1">
    <location>
        <begin position="46"/>
        <end position="66"/>
    </location>
</feature>
<dbReference type="RefSeq" id="WP_111356560.1">
    <property type="nucleotide sequence ID" value="NZ_NHSK01000274.1"/>
</dbReference>
<dbReference type="AlphaFoldDB" id="A0A327KQL7"/>